<dbReference type="PROSITE" id="PS50157">
    <property type="entry name" value="ZINC_FINGER_C2H2_2"/>
    <property type="match status" value="1"/>
</dbReference>
<dbReference type="PROSITE" id="PS00028">
    <property type="entry name" value="ZINC_FINGER_C2H2_1"/>
    <property type="match status" value="1"/>
</dbReference>
<dbReference type="EMBL" id="JAPQKP010000001">
    <property type="protein sequence ID" value="KAJ5210743.1"/>
    <property type="molecule type" value="Genomic_DNA"/>
</dbReference>
<feature type="domain" description="C2H2-type" evidence="2">
    <location>
        <begin position="196"/>
        <end position="223"/>
    </location>
</feature>
<name>A0A9W9N0Y3_9EURO</name>
<organism evidence="3 4">
    <name type="scientific">Penicillium cf. griseofulvum</name>
    <dbReference type="NCBI Taxonomy" id="2972120"/>
    <lineage>
        <taxon>Eukaryota</taxon>
        <taxon>Fungi</taxon>
        <taxon>Dikarya</taxon>
        <taxon>Ascomycota</taxon>
        <taxon>Pezizomycotina</taxon>
        <taxon>Eurotiomycetes</taxon>
        <taxon>Eurotiomycetidae</taxon>
        <taxon>Eurotiales</taxon>
        <taxon>Aspergillaceae</taxon>
        <taxon>Penicillium</taxon>
    </lineage>
</organism>
<gene>
    <name evidence="3" type="ORF">N7472_000882</name>
</gene>
<keyword evidence="1" id="KW-0862">Zinc</keyword>
<dbReference type="OrthoDB" id="654211at2759"/>
<evidence type="ECO:0000259" key="2">
    <source>
        <dbReference type="PROSITE" id="PS50157"/>
    </source>
</evidence>
<reference evidence="3" key="1">
    <citation type="submission" date="2022-11" db="EMBL/GenBank/DDBJ databases">
        <authorList>
            <person name="Petersen C."/>
        </authorList>
    </citation>
    <scope>NUCLEOTIDE SEQUENCE</scope>
    <source>
        <strain evidence="3">IBT 16849</strain>
    </source>
</reference>
<dbReference type="Proteomes" id="UP001150879">
    <property type="component" value="Unassembled WGS sequence"/>
</dbReference>
<comment type="caution">
    <text evidence="3">The sequence shown here is derived from an EMBL/GenBank/DDBJ whole genome shotgun (WGS) entry which is preliminary data.</text>
</comment>
<proteinExistence type="predicted"/>
<dbReference type="InterPro" id="IPR013087">
    <property type="entry name" value="Znf_C2H2_type"/>
</dbReference>
<dbReference type="SMART" id="SM00355">
    <property type="entry name" value="ZnF_C2H2"/>
    <property type="match status" value="1"/>
</dbReference>
<dbReference type="AlphaFoldDB" id="A0A9W9N0Y3"/>
<evidence type="ECO:0000256" key="1">
    <source>
        <dbReference type="PROSITE-ProRule" id="PRU00042"/>
    </source>
</evidence>
<protein>
    <recommendedName>
        <fullName evidence="2">C2H2-type domain-containing protein</fullName>
    </recommendedName>
</protein>
<sequence>MALSPYNISSNDSSTPGYRRSARDLHYRYGSVAHQYPPSLAAEPSMFTDNHLLCNIMQHLSEPVHPSSPMPSASPRADFNPPNHNTIHYPSIGNNIPSEPLAMGYLSSGHSTTTPSASGASTPSMDVSRHEVHTLYDETLASHPSYTQLAYHCQANIILFILGNLAVRTNATGKTASIAGVLMRHIETQHVAPHSFDCPVCGKLFCRRDNMTKHLGRIHLEQV</sequence>
<keyword evidence="1" id="KW-0863">Zinc-finger</keyword>
<dbReference type="Gene3D" id="3.30.160.60">
    <property type="entry name" value="Classic Zinc Finger"/>
    <property type="match status" value="1"/>
</dbReference>
<accession>A0A9W9N0Y3</accession>
<dbReference type="InterPro" id="IPR036236">
    <property type="entry name" value="Znf_C2H2_sf"/>
</dbReference>
<dbReference type="GO" id="GO:0008270">
    <property type="term" value="F:zinc ion binding"/>
    <property type="evidence" value="ECO:0007669"/>
    <property type="project" value="UniProtKB-KW"/>
</dbReference>
<keyword evidence="1" id="KW-0479">Metal-binding</keyword>
<dbReference type="SUPFAM" id="SSF57667">
    <property type="entry name" value="beta-beta-alpha zinc fingers"/>
    <property type="match status" value="1"/>
</dbReference>
<reference evidence="3" key="2">
    <citation type="journal article" date="2023" name="IMA Fungus">
        <title>Comparative genomic study of the Penicillium genus elucidates a diverse pangenome and 15 lateral gene transfer events.</title>
        <authorList>
            <person name="Petersen C."/>
            <person name="Sorensen T."/>
            <person name="Nielsen M.R."/>
            <person name="Sondergaard T.E."/>
            <person name="Sorensen J.L."/>
            <person name="Fitzpatrick D.A."/>
            <person name="Frisvad J.C."/>
            <person name="Nielsen K.L."/>
        </authorList>
    </citation>
    <scope>NUCLEOTIDE SEQUENCE</scope>
    <source>
        <strain evidence="3">IBT 16849</strain>
    </source>
</reference>
<evidence type="ECO:0000313" key="4">
    <source>
        <dbReference type="Proteomes" id="UP001150879"/>
    </source>
</evidence>
<evidence type="ECO:0000313" key="3">
    <source>
        <dbReference type="EMBL" id="KAJ5210743.1"/>
    </source>
</evidence>
<keyword evidence="4" id="KW-1185">Reference proteome</keyword>